<comment type="caution">
    <text evidence="14">The sequence shown here is derived from an EMBL/GenBank/DDBJ whole genome shotgun (WGS) entry which is preliminary data.</text>
</comment>
<keyword evidence="6 9" id="KW-0378">Hydrolase</keyword>
<protein>
    <submittedName>
        <fullName evidence="14">Uncharacterized protein</fullName>
    </submittedName>
</protein>
<dbReference type="Proteomes" id="UP001154282">
    <property type="component" value="Unassembled WGS sequence"/>
</dbReference>
<dbReference type="InterPro" id="IPR000209">
    <property type="entry name" value="Peptidase_S8/S53_dom"/>
</dbReference>
<evidence type="ECO:0000313" key="14">
    <source>
        <dbReference type="EMBL" id="CAI0539965.1"/>
    </source>
</evidence>
<dbReference type="Gene3D" id="3.50.30.30">
    <property type="match status" value="1"/>
</dbReference>
<dbReference type="Pfam" id="PF00082">
    <property type="entry name" value="Peptidase_S8"/>
    <property type="match status" value="1"/>
</dbReference>
<evidence type="ECO:0000256" key="2">
    <source>
        <dbReference type="ARBA" id="ARBA00011073"/>
    </source>
</evidence>
<keyword evidence="5 10" id="KW-0732">Signal</keyword>
<dbReference type="InterPro" id="IPR010259">
    <property type="entry name" value="S8pro/Inhibitor_I9"/>
</dbReference>
<dbReference type="InterPro" id="IPR015500">
    <property type="entry name" value="Peptidase_S8_subtilisin-rel"/>
</dbReference>
<dbReference type="CDD" id="cd02120">
    <property type="entry name" value="PA_subtilisin_like"/>
    <property type="match status" value="1"/>
</dbReference>
<dbReference type="EMBL" id="CAMGYJ010000009">
    <property type="protein sequence ID" value="CAI0539965.1"/>
    <property type="molecule type" value="Genomic_DNA"/>
</dbReference>
<dbReference type="Gene3D" id="3.40.50.200">
    <property type="entry name" value="Peptidase S8/S53 domain"/>
    <property type="match status" value="1"/>
</dbReference>
<keyword evidence="4 9" id="KW-0645">Protease</keyword>
<evidence type="ECO:0000259" key="12">
    <source>
        <dbReference type="Pfam" id="PF05922"/>
    </source>
</evidence>
<comment type="subcellular location">
    <subcellularLocation>
        <location evidence="1">Secreted</location>
    </subcellularLocation>
</comment>
<organism evidence="14 15">
    <name type="scientific">Linum tenue</name>
    <dbReference type="NCBI Taxonomy" id="586396"/>
    <lineage>
        <taxon>Eukaryota</taxon>
        <taxon>Viridiplantae</taxon>
        <taxon>Streptophyta</taxon>
        <taxon>Embryophyta</taxon>
        <taxon>Tracheophyta</taxon>
        <taxon>Spermatophyta</taxon>
        <taxon>Magnoliopsida</taxon>
        <taxon>eudicotyledons</taxon>
        <taxon>Gunneridae</taxon>
        <taxon>Pentapetalae</taxon>
        <taxon>rosids</taxon>
        <taxon>fabids</taxon>
        <taxon>Malpighiales</taxon>
        <taxon>Linaceae</taxon>
        <taxon>Linum</taxon>
    </lineage>
</organism>
<dbReference type="GO" id="GO:0005576">
    <property type="term" value="C:extracellular region"/>
    <property type="evidence" value="ECO:0007669"/>
    <property type="project" value="UniProtKB-SubCell"/>
</dbReference>
<evidence type="ECO:0000313" key="15">
    <source>
        <dbReference type="Proteomes" id="UP001154282"/>
    </source>
</evidence>
<evidence type="ECO:0000256" key="4">
    <source>
        <dbReference type="ARBA" id="ARBA00022670"/>
    </source>
</evidence>
<evidence type="ECO:0000259" key="11">
    <source>
        <dbReference type="Pfam" id="PF00082"/>
    </source>
</evidence>
<dbReference type="InterPro" id="IPR045051">
    <property type="entry name" value="SBT"/>
</dbReference>
<feature type="active site" description="Charge relay system" evidence="8 9">
    <location>
        <position position="203"/>
    </location>
</feature>
<evidence type="ECO:0000256" key="5">
    <source>
        <dbReference type="ARBA" id="ARBA00022729"/>
    </source>
</evidence>
<evidence type="ECO:0000256" key="10">
    <source>
        <dbReference type="SAM" id="SignalP"/>
    </source>
</evidence>
<feature type="domain" description="Subtilisin-like protease fibronectin type-III" evidence="13">
    <location>
        <begin position="636"/>
        <end position="741"/>
    </location>
</feature>
<keyword evidence="7 9" id="KW-0720">Serine protease</keyword>
<feature type="active site" description="Charge relay system" evidence="8 9">
    <location>
        <position position="521"/>
    </location>
</feature>
<dbReference type="PROSITE" id="PS51892">
    <property type="entry name" value="SUBTILASE"/>
    <property type="match status" value="1"/>
</dbReference>
<dbReference type="PROSITE" id="PS00138">
    <property type="entry name" value="SUBTILASE_SER"/>
    <property type="match status" value="1"/>
</dbReference>
<evidence type="ECO:0000256" key="9">
    <source>
        <dbReference type="PROSITE-ProRule" id="PRU01240"/>
    </source>
</evidence>
<dbReference type="FunFam" id="3.30.70.80:FF:000002">
    <property type="entry name" value="Subtilisin-like protease SBT5.3"/>
    <property type="match status" value="1"/>
</dbReference>
<dbReference type="Pfam" id="PF05922">
    <property type="entry name" value="Inhibitor_I9"/>
    <property type="match status" value="1"/>
</dbReference>
<evidence type="ECO:0000256" key="6">
    <source>
        <dbReference type="ARBA" id="ARBA00022801"/>
    </source>
</evidence>
<keyword evidence="15" id="KW-1185">Reference proteome</keyword>
<dbReference type="InterPro" id="IPR034197">
    <property type="entry name" value="Peptidases_S8_3"/>
</dbReference>
<name>A0AAV0Q3D2_9ROSI</name>
<evidence type="ECO:0000256" key="1">
    <source>
        <dbReference type="ARBA" id="ARBA00004613"/>
    </source>
</evidence>
<proteinExistence type="inferred from homology"/>
<comment type="similarity">
    <text evidence="2 9">Belongs to the peptidase S8 family.</text>
</comment>
<dbReference type="Pfam" id="PF17766">
    <property type="entry name" value="fn3_6"/>
    <property type="match status" value="1"/>
</dbReference>
<dbReference type="AlphaFoldDB" id="A0AAV0Q3D2"/>
<dbReference type="InterPro" id="IPR036852">
    <property type="entry name" value="Peptidase_S8/S53_dom_sf"/>
</dbReference>
<dbReference type="CDD" id="cd04852">
    <property type="entry name" value="Peptidases_S8_3"/>
    <property type="match status" value="1"/>
</dbReference>
<dbReference type="InterPro" id="IPR041469">
    <property type="entry name" value="Subtilisin-like_FN3"/>
</dbReference>
<dbReference type="InterPro" id="IPR023828">
    <property type="entry name" value="Peptidase_S8_Ser-AS"/>
</dbReference>
<feature type="active site" description="Charge relay system" evidence="8 9">
    <location>
        <position position="147"/>
    </location>
</feature>
<dbReference type="InterPro" id="IPR037045">
    <property type="entry name" value="S8pro/Inhibitor_I9_sf"/>
</dbReference>
<feature type="domain" description="Peptidase S8/S53" evidence="11">
    <location>
        <begin position="139"/>
        <end position="563"/>
    </location>
</feature>
<dbReference type="Gene3D" id="2.60.40.2310">
    <property type="match status" value="1"/>
</dbReference>
<dbReference type="SUPFAM" id="SSF52743">
    <property type="entry name" value="Subtilisin-like"/>
    <property type="match status" value="1"/>
</dbReference>
<dbReference type="PRINTS" id="PR00723">
    <property type="entry name" value="SUBTILISIN"/>
</dbReference>
<dbReference type="GO" id="GO:0006508">
    <property type="term" value="P:proteolysis"/>
    <property type="evidence" value="ECO:0007669"/>
    <property type="project" value="UniProtKB-KW"/>
</dbReference>
<evidence type="ECO:0000259" key="13">
    <source>
        <dbReference type="Pfam" id="PF17766"/>
    </source>
</evidence>
<reference evidence="14" key="1">
    <citation type="submission" date="2022-08" db="EMBL/GenBank/DDBJ databases">
        <authorList>
            <person name="Gutierrez-Valencia J."/>
        </authorList>
    </citation>
    <scope>NUCLEOTIDE SEQUENCE</scope>
</reference>
<dbReference type="PANTHER" id="PTHR10795">
    <property type="entry name" value="PROPROTEIN CONVERTASE SUBTILISIN/KEXIN"/>
    <property type="match status" value="1"/>
</dbReference>
<dbReference type="GO" id="GO:0004252">
    <property type="term" value="F:serine-type endopeptidase activity"/>
    <property type="evidence" value="ECO:0007669"/>
    <property type="project" value="UniProtKB-UniRule"/>
</dbReference>
<feature type="chain" id="PRO_5043583756" evidence="10">
    <location>
        <begin position="27"/>
        <end position="747"/>
    </location>
</feature>
<evidence type="ECO:0000256" key="3">
    <source>
        <dbReference type="ARBA" id="ARBA00022525"/>
    </source>
</evidence>
<evidence type="ECO:0000256" key="8">
    <source>
        <dbReference type="PIRSR" id="PIRSR615500-1"/>
    </source>
</evidence>
<feature type="signal peptide" evidence="10">
    <location>
        <begin position="1"/>
        <end position="26"/>
    </location>
</feature>
<feature type="domain" description="Inhibitor I9" evidence="12">
    <location>
        <begin position="36"/>
        <end position="115"/>
    </location>
</feature>
<accession>A0AAV0Q3D2</accession>
<evidence type="ECO:0000256" key="7">
    <source>
        <dbReference type="ARBA" id="ARBA00022825"/>
    </source>
</evidence>
<keyword evidence="3" id="KW-0964">Secreted</keyword>
<gene>
    <name evidence="14" type="ORF">LITE_LOCUS41489</name>
</gene>
<dbReference type="Gene3D" id="3.30.70.80">
    <property type="entry name" value="Peptidase S8 propeptide/proteinase inhibitor I9"/>
    <property type="match status" value="1"/>
</dbReference>
<sequence length="747" mass="79247">MSKFDSSSLHILTLVVLVSSVNLVLCNATMNGDRKVYIVYMGALPEHDYSPSSHHLSLLQEVVDDRSSGESEALIRSYKRSFNGFAAYLTDEEAKRLSSREDVVSVFPSRELELHTTRSWDFMGFYQPTSVTNLPAAGGDVIIGVIDSGIWPELPSFDDRGYGPPPAKWKGVCNGGTNFTCNNKIIGARHYSGTGSARDLQGHGSHTASTAAGSVVKDASFYGVARGIARGGVPWARIATYSVCGLTCSSADVLAAFDDAIADGVDVITISIGRRSAVDLDRDTIAIGGFHATKRGILTVHSAGNGGPDPATTASVAPWLLSVAASTIDRKFESKVVLGNGKIFTGSSVNGFTENGEELPLLYSINGKIGCTTICQPGCCDSRLVKGKILICDSINGQFLALQAGAKGVVFPYVELDTASVVSLPAAGMDPKRFDAIASYQNSTKNPVAKILKSDTVTDPRAPAVAFFSSRGPNVIVYAILKPDVSAPGVDILAGWSPVASLSDDPNDKRQYHFNVLSGTSMACPHVAAIAAYLKSLHPNWSPSAIKSAIITTATPMRPQNVSDPILALASADFAYGSGQLNPVNATDPGLVYETTTEDDLKLLCHLGYGTSRVRVVTGDNNISCPARTSPTAIKDFNYPSIVIPVPPKSDSFETGLLRTVTNVGSAANATYRAEVVVTTESARELKIQVKPDVLCFEYLGEKKSFNVTVCGGNFPADPFFASAALIWSDGTRSVRSPIVVYTLPPM</sequence>